<keyword evidence="4" id="KW-0677">Repeat</keyword>
<dbReference type="CDD" id="cd00200">
    <property type="entry name" value="WD40"/>
    <property type="match status" value="1"/>
</dbReference>
<dbReference type="InterPro" id="IPR001810">
    <property type="entry name" value="F-box_dom"/>
</dbReference>
<comment type="caution">
    <text evidence="9">The sequence shown here is derived from an EMBL/GenBank/DDBJ whole genome shotgun (WGS) entry which is preliminary data.</text>
</comment>
<accession>A0A8K0TNG5</accession>
<dbReference type="Pfam" id="PF12937">
    <property type="entry name" value="F-box-like"/>
    <property type="match status" value="1"/>
</dbReference>
<dbReference type="InterPro" id="IPR036322">
    <property type="entry name" value="WD40_repeat_dom_sf"/>
</dbReference>
<feature type="repeat" description="WD" evidence="6">
    <location>
        <begin position="405"/>
        <end position="446"/>
    </location>
</feature>
<feature type="compositionally biased region" description="Basic and acidic residues" evidence="7">
    <location>
        <begin position="34"/>
        <end position="43"/>
    </location>
</feature>
<dbReference type="CDD" id="cd22147">
    <property type="entry name" value="F-box_SpPof1-like"/>
    <property type="match status" value="1"/>
</dbReference>
<dbReference type="Proteomes" id="UP000813385">
    <property type="component" value="Unassembled WGS sequence"/>
</dbReference>
<feature type="repeat" description="WD" evidence="6">
    <location>
        <begin position="598"/>
        <end position="637"/>
    </location>
</feature>
<dbReference type="OrthoDB" id="5580488at2759"/>
<evidence type="ECO:0000256" key="6">
    <source>
        <dbReference type="PROSITE-ProRule" id="PRU00221"/>
    </source>
</evidence>
<dbReference type="InterPro" id="IPR020472">
    <property type="entry name" value="WD40_PAC1"/>
</dbReference>
<dbReference type="PROSITE" id="PS50294">
    <property type="entry name" value="WD_REPEATS_REGION"/>
    <property type="match status" value="3"/>
</dbReference>
<name>A0A8K0TNG5_9PEZI</name>
<dbReference type="Gene3D" id="2.130.10.10">
    <property type="entry name" value="YVTN repeat-like/Quinoprotein amine dehydrogenase"/>
    <property type="match status" value="2"/>
</dbReference>
<keyword evidence="5" id="KW-0833">Ubl conjugation pathway</keyword>
<dbReference type="FunFam" id="2.130.10.10:FF:000715">
    <property type="entry name" value="F-box protein MET30"/>
    <property type="match status" value="1"/>
</dbReference>
<dbReference type="InterPro" id="IPR015943">
    <property type="entry name" value="WD40/YVTN_repeat-like_dom_sf"/>
</dbReference>
<evidence type="ECO:0000313" key="10">
    <source>
        <dbReference type="Proteomes" id="UP000813385"/>
    </source>
</evidence>
<dbReference type="GO" id="GO:0019005">
    <property type="term" value="C:SCF ubiquitin ligase complex"/>
    <property type="evidence" value="ECO:0007669"/>
    <property type="project" value="UniProtKB-ARBA"/>
</dbReference>
<dbReference type="AlphaFoldDB" id="A0A8K0TNG5"/>
<dbReference type="InterPro" id="IPR019775">
    <property type="entry name" value="WD40_repeat_CS"/>
</dbReference>
<evidence type="ECO:0000256" key="7">
    <source>
        <dbReference type="SAM" id="MobiDB-lite"/>
    </source>
</evidence>
<dbReference type="SUPFAM" id="SSF81383">
    <property type="entry name" value="F-box domain"/>
    <property type="match status" value="1"/>
</dbReference>
<dbReference type="EMBL" id="JAGPXD010000001">
    <property type="protein sequence ID" value="KAH7374442.1"/>
    <property type="molecule type" value="Genomic_DNA"/>
</dbReference>
<dbReference type="GO" id="GO:0031146">
    <property type="term" value="P:SCF-dependent proteasomal ubiquitin-dependent protein catabolic process"/>
    <property type="evidence" value="ECO:0007669"/>
    <property type="project" value="UniProtKB-ARBA"/>
</dbReference>
<comment type="similarity">
    <text evidence="2">Belongs to the WD repeat MET30/SCONB/SCON-2 family.</text>
</comment>
<feature type="domain" description="F-box" evidence="8">
    <location>
        <begin position="127"/>
        <end position="173"/>
    </location>
</feature>
<feature type="region of interest" description="Disordered" evidence="7">
    <location>
        <begin position="24"/>
        <end position="43"/>
    </location>
</feature>
<comment type="pathway">
    <text evidence="1">Protein modification; protein ubiquitination.</text>
</comment>
<dbReference type="SMART" id="SM00256">
    <property type="entry name" value="FBOX"/>
    <property type="match status" value="1"/>
</dbReference>
<keyword evidence="10" id="KW-1185">Reference proteome</keyword>
<sequence>MPTELYTKTVTPFLREHIPGIYAPIGKPDTQASEEIRRDKDPNSKFCYRHRPDSKCRRAADEKKMANIQRDLDRLPAPDQQAITHVWSLFSAAPAKHRDLMLQGIITQCCFPQLSTVSREVHEQLKIDFLAALPPEISYKVLGYLDTVSLCKAAQVSRRWRDLADDDVVWHHMCEQHIDRKCTKCGWGLPLLERQKLRDWRRQQELIKQRQEDQRHEILDTFAANGSKKRELVVRDDSRKRACTNNTSESSSAEPDKKFRPWKSVYRERFKVGFNWKYGRCTIKTFKGHDNGVTCLQFNDNILVTGSYDAKIKIWDINTGEEIRTLTGHTMGIRTLKFVDNKLFSGSLDNTVKVWNWNTGECVSTLRGHTEGVISVDFDGKWLASGSIDKNIKVFNFDSKETFCLKGHDDWVNHVRLDPVSQVLFSASDDTTIKIWDLEHKTCIKTLEGHMGQVQQILLMPEEFEPDEDLPTADSGDANSVASARSSTPSAYVHNASTLGSSFQDPVVPCQDEDRASYGPAFANYTSRPLPPRYILTAGLDNTVKLWCTVSGKCVRTMFGHVEGIWGLAGDTLRLVTGANDSMVKIWEPRSGKCERTFTGHTGPVTCVGLSDSRMASGSEDGEVRLYSFEADETLLNEYGTPA</sequence>
<dbReference type="InterPro" id="IPR051075">
    <property type="entry name" value="SCF_subunit_WD-repeat"/>
</dbReference>
<evidence type="ECO:0000256" key="4">
    <source>
        <dbReference type="ARBA" id="ARBA00022737"/>
    </source>
</evidence>
<organism evidence="9 10">
    <name type="scientific">Plectosphaerella cucumerina</name>
    <dbReference type="NCBI Taxonomy" id="40658"/>
    <lineage>
        <taxon>Eukaryota</taxon>
        <taxon>Fungi</taxon>
        <taxon>Dikarya</taxon>
        <taxon>Ascomycota</taxon>
        <taxon>Pezizomycotina</taxon>
        <taxon>Sordariomycetes</taxon>
        <taxon>Hypocreomycetidae</taxon>
        <taxon>Glomerellales</taxon>
        <taxon>Plectosphaerellaceae</taxon>
        <taxon>Plectosphaerella</taxon>
    </lineage>
</organism>
<evidence type="ECO:0000256" key="1">
    <source>
        <dbReference type="ARBA" id="ARBA00004906"/>
    </source>
</evidence>
<reference evidence="9" key="1">
    <citation type="journal article" date="2021" name="Nat. Commun.">
        <title>Genetic determinants of endophytism in the Arabidopsis root mycobiome.</title>
        <authorList>
            <person name="Mesny F."/>
            <person name="Miyauchi S."/>
            <person name="Thiergart T."/>
            <person name="Pickel B."/>
            <person name="Atanasova L."/>
            <person name="Karlsson M."/>
            <person name="Huettel B."/>
            <person name="Barry K.W."/>
            <person name="Haridas S."/>
            <person name="Chen C."/>
            <person name="Bauer D."/>
            <person name="Andreopoulos W."/>
            <person name="Pangilinan J."/>
            <person name="LaButti K."/>
            <person name="Riley R."/>
            <person name="Lipzen A."/>
            <person name="Clum A."/>
            <person name="Drula E."/>
            <person name="Henrissat B."/>
            <person name="Kohler A."/>
            <person name="Grigoriev I.V."/>
            <person name="Martin F.M."/>
            <person name="Hacquard S."/>
        </authorList>
    </citation>
    <scope>NUCLEOTIDE SEQUENCE</scope>
    <source>
        <strain evidence="9">MPI-CAGE-AT-0016</strain>
    </source>
</reference>
<dbReference type="Gene3D" id="1.20.1280.50">
    <property type="match status" value="1"/>
</dbReference>
<dbReference type="FunFam" id="1.20.1280.50:FF:000016">
    <property type="entry name" value="E3 ubiquitin ligase complex SCF subunit sconB"/>
    <property type="match status" value="1"/>
</dbReference>
<evidence type="ECO:0000256" key="2">
    <source>
        <dbReference type="ARBA" id="ARBA00007968"/>
    </source>
</evidence>
<feature type="repeat" description="WD" evidence="6">
    <location>
        <begin position="366"/>
        <end position="405"/>
    </location>
</feature>
<feature type="repeat" description="WD" evidence="6">
    <location>
        <begin position="286"/>
        <end position="325"/>
    </location>
</feature>
<dbReference type="PANTHER" id="PTHR19872:SF9">
    <property type="entry name" value="UBIQUITIN-BINDING SDF UBIQUITIN LIGASE COMPLEX SUBUNIT"/>
    <property type="match status" value="1"/>
</dbReference>
<proteinExistence type="inferred from homology"/>
<feature type="repeat" description="WD" evidence="6">
    <location>
        <begin position="326"/>
        <end position="365"/>
    </location>
</feature>
<dbReference type="PROSITE" id="PS00678">
    <property type="entry name" value="WD_REPEATS_1"/>
    <property type="match status" value="2"/>
</dbReference>
<dbReference type="SUPFAM" id="SSF50978">
    <property type="entry name" value="WD40 repeat-like"/>
    <property type="match status" value="1"/>
</dbReference>
<evidence type="ECO:0000256" key="5">
    <source>
        <dbReference type="ARBA" id="ARBA00022786"/>
    </source>
</evidence>
<dbReference type="Pfam" id="PF00400">
    <property type="entry name" value="WD40"/>
    <property type="match status" value="6"/>
</dbReference>
<dbReference type="GO" id="GO:1990756">
    <property type="term" value="F:ubiquitin-like ligase-substrate adaptor activity"/>
    <property type="evidence" value="ECO:0007669"/>
    <property type="project" value="UniProtKB-ARBA"/>
</dbReference>
<evidence type="ECO:0000313" key="9">
    <source>
        <dbReference type="EMBL" id="KAH7374442.1"/>
    </source>
</evidence>
<feature type="repeat" description="WD" evidence="6">
    <location>
        <begin position="575"/>
        <end position="597"/>
    </location>
</feature>
<protein>
    <submittedName>
        <fullName evidence="9">Sulfur controller 2</fullName>
    </submittedName>
</protein>
<dbReference type="SMART" id="SM00320">
    <property type="entry name" value="WD40"/>
    <property type="match status" value="7"/>
</dbReference>
<dbReference type="InterPro" id="IPR036047">
    <property type="entry name" value="F-box-like_dom_sf"/>
</dbReference>
<dbReference type="InterPro" id="IPR001680">
    <property type="entry name" value="WD40_rpt"/>
</dbReference>
<dbReference type="PANTHER" id="PTHR19872">
    <property type="entry name" value="UBIQUITIN LIGASE SPECIFICITY FACTOR/HREP PROTEIN"/>
    <property type="match status" value="1"/>
</dbReference>
<keyword evidence="3 6" id="KW-0853">WD repeat</keyword>
<feature type="region of interest" description="Disordered" evidence="7">
    <location>
        <begin position="237"/>
        <end position="256"/>
    </location>
</feature>
<gene>
    <name evidence="9" type="ORF">B0T11DRAFT_220448</name>
</gene>
<feature type="compositionally biased region" description="Polar residues" evidence="7">
    <location>
        <begin position="243"/>
        <end position="253"/>
    </location>
</feature>
<evidence type="ECO:0000256" key="3">
    <source>
        <dbReference type="ARBA" id="ARBA00022574"/>
    </source>
</evidence>
<evidence type="ECO:0000259" key="8">
    <source>
        <dbReference type="PROSITE" id="PS50181"/>
    </source>
</evidence>
<dbReference type="PRINTS" id="PR00320">
    <property type="entry name" value="GPROTEINBRPT"/>
</dbReference>
<dbReference type="PROSITE" id="PS50082">
    <property type="entry name" value="WD_REPEATS_2"/>
    <property type="match status" value="6"/>
</dbReference>
<dbReference type="PROSITE" id="PS50181">
    <property type="entry name" value="FBOX"/>
    <property type="match status" value="1"/>
</dbReference>